<evidence type="ECO:0000313" key="3">
    <source>
        <dbReference type="EMBL" id="WRL48327.1"/>
    </source>
</evidence>
<keyword evidence="4" id="KW-1185">Reference proteome</keyword>
<evidence type="ECO:0000313" key="2">
    <source>
        <dbReference type="EMBL" id="WRL48257.1"/>
    </source>
</evidence>
<dbReference type="Proteomes" id="UP001626593">
    <property type="component" value="Chromosome"/>
</dbReference>
<accession>A0ABZ1AR38</accession>
<dbReference type="EMBL" id="CP141259">
    <property type="protein sequence ID" value="WRL48257.1"/>
    <property type="molecule type" value="Genomic_DNA"/>
</dbReference>
<gene>
    <name evidence="2" type="ORF">U5817_09490</name>
    <name evidence="3" type="ORF">U5817_09840</name>
</gene>
<evidence type="ECO:0000256" key="1">
    <source>
        <dbReference type="SAM" id="MobiDB-lite"/>
    </source>
</evidence>
<sequence length="141" mass="15580">MLIQNHRHVPGPGDRMPPDMHREEARREARPEAVKVISDFIFAERMASLAWISDAQGDFLQAEYNAMDATIAEIAAKTAAILENGQTGSSQLGLLLQKLGGQLFAATEASIRRGADKEAEIRLDRMEREDEAGYLVEQEAS</sequence>
<feature type="compositionally biased region" description="Basic and acidic residues" evidence="1">
    <location>
        <begin position="16"/>
        <end position="28"/>
    </location>
</feature>
<evidence type="ECO:0000313" key="4">
    <source>
        <dbReference type="Proteomes" id="UP001626593"/>
    </source>
</evidence>
<name>A0ABZ1AR38_AROEV</name>
<dbReference type="EMBL" id="CP141259">
    <property type="protein sequence ID" value="WRL48327.1"/>
    <property type="molecule type" value="Genomic_DNA"/>
</dbReference>
<proteinExistence type="predicted"/>
<protein>
    <submittedName>
        <fullName evidence="3">Uncharacterized protein</fullName>
    </submittedName>
</protein>
<reference evidence="3 4" key="1">
    <citation type="submission" date="2023-12" db="EMBL/GenBank/DDBJ databases">
        <title>A. evansii MAY27, complete genome.</title>
        <authorList>
            <person name="Wang Y."/>
        </authorList>
    </citation>
    <scope>NUCLEOTIDE SEQUENCE [LARGE SCALE GENOMIC DNA]</scope>
    <source>
        <strain evidence="3 4">MAY27</strain>
    </source>
</reference>
<dbReference type="RefSeq" id="WP_407280574.1">
    <property type="nucleotide sequence ID" value="NZ_CP141259.1"/>
</dbReference>
<organism evidence="3 4">
    <name type="scientific">Aromatoleum evansii</name>
    <name type="common">Azoarcus evansii</name>
    <dbReference type="NCBI Taxonomy" id="59406"/>
    <lineage>
        <taxon>Bacteria</taxon>
        <taxon>Pseudomonadati</taxon>
        <taxon>Pseudomonadota</taxon>
        <taxon>Betaproteobacteria</taxon>
        <taxon>Rhodocyclales</taxon>
        <taxon>Rhodocyclaceae</taxon>
        <taxon>Aromatoleum</taxon>
    </lineage>
</organism>
<feature type="region of interest" description="Disordered" evidence="1">
    <location>
        <begin position="1"/>
        <end position="28"/>
    </location>
</feature>